<name>A0A2S8BI51_9MYCO</name>
<sequence>MAARRRRCGAGLGRPGSWLAAAFFVAIAASSVVIPVVGFVAAGDRLDPALTRLKDWMEQQHAALLAIVLALIGLMVVYNGVHAL</sequence>
<keyword evidence="1" id="KW-1133">Transmembrane helix</keyword>
<protein>
    <submittedName>
        <fullName evidence="2">Uncharacterized protein</fullName>
    </submittedName>
</protein>
<dbReference type="Pfam" id="PF11139">
    <property type="entry name" value="SfLAP"/>
    <property type="match status" value="1"/>
</dbReference>
<gene>
    <name evidence="2" type="ORF">C1Y40_03535</name>
</gene>
<keyword evidence="1" id="KW-0472">Membrane</keyword>
<evidence type="ECO:0000313" key="3">
    <source>
        <dbReference type="Proteomes" id="UP000238296"/>
    </source>
</evidence>
<keyword evidence="1" id="KW-0812">Transmembrane</keyword>
<dbReference type="InterPro" id="IPR021315">
    <property type="entry name" value="Gap/Sap"/>
</dbReference>
<evidence type="ECO:0000256" key="1">
    <source>
        <dbReference type="SAM" id="Phobius"/>
    </source>
</evidence>
<proteinExistence type="predicted"/>
<dbReference type="EMBL" id="PPEA01000516">
    <property type="protein sequence ID" value="PQM46305.1"/>
    <property type="molecule type" value="Genomic_DNA"/>
</dbReference>
<reference evidence="2 3" key="1">
    <citation type="journal article" date="2017" name="Int. J. Syst. Evol. Microbiol.">
        <title>Mycobacterium talmoniae sp. nov., a slowly growing mycobacterium isolated from human respiratory samples.</title>
        <authorList>
            <person name="Davidson R.M."/>
            <person name="DeGroote M.A."/>
            <person name="Marola J.L."/>
            <person name="Buss S."/>
            <person name="Jones V."/>
            <person name="McNeil M.R."/>
            <person name="Freifeld A.G."/>
            <person name="Elaine Epperson L."/>
            <person name="Hasan N.A."/>
            <person name="Jackson M."/>
            <person name="Iwen P.C."/>
            <person name="Salfinger M."/>
            <person name="Strong M."/>
        </authorList>
    </citation>
    <scope>NUCLEOTIDE SEQUENCE [LARGE SCALE GENOMIC DNA]</scope>
    <source>
        <strain evidence="2 3">ATCC BAA-2683</strain>
    </source>
</reference>
<comment type="caution">
    <text evidence="2">The sequence shown here is derived from an EMBL/GenBank/DDBJ whole genome shotgun (WGS) entry which is preliminary data.</text>
</comment>
<dbReference type="AlphaFoldDB" id="A0A2S8BI51"/>
<feature type="transmembrane region" description="Helical" evidence="1">
    <location>
        <begin position="62"/>
        <end position="81"/>
    </location>
</feature>
<dbReference type="Proteomes" id="UP000238296">
    <property type="component" value="Unassembled WGS sequence"/>
</dbReference>
<feature type="transmembrane region" description="Helical" evidence="1">
    <location>
        <begin position="21"/>
        <end position="42"/>
    </location>
</feature>
<organism evidence="2 3">
    <name type="scientific">Mycobacterium talmoniae</name>
    <dbReference type="NCBI Taxonomy" id="1858794"/>
    <lineage>
        <taxon>Bacteria</taxon>
        <taxon>Bacillati</taxon>
        <taxon>Actinomycetota</taxon>
        <taxon>Actinomycetes</taxon>
        <taxon>Mycobacteriales</taxon>
        <taxon>Mycobacteriaceae</taxon>
        <taxon>Mycobacterium</taxon>
    </lineage>
</organism>
<evidence type="ECO:0000313" key="2">
    <source>
        <dbReference type="EMBL" id="PQM46305.1"/>
    </source>
</evidence>
<accession>A0A2S8BI51</accession>